<feature type="transmembrane region" description="Helical" evidence="8">
    <location>
        <begin position="91"/>
        <end position="109"/>
    </location>
</feature>
<dbReference type="eggNOG" id="COG0679">
    <property type="taxonomic scope" value="Bacteria"/>
</dbReference>
<keyword evidence="7 8" id="KW-0472">Membrane</keyword>
<keyword evidence="3" id="KW-0813">Transport</keyword>
<dbReference type="EMBL" id="ADMG01000045">
    <property type="protein sequence ID" value="EKB30373.1"/>
    <property type="molecule type" value="Genomic_DNA"/>
</dbReference>
<dbReference type="InterPro" id="IPR004776">
    <property type="entry name" value="Mem_transp_PIN-like"/>
</dbReference>
<evidence type="ECO:0000256" key="5">
    <source>
        <dbReference type="ARBA" id="ARBA00022692"/>
    </source>
</evidence>
<comment type="caution">
    <text evidence="9">The sequence shown here is derived from an EMBL/GenBank/DDBJ whole genome shotgun (WGS) entry which is preliminary data.</text>
</comment>
<comment type="subcellular location">
    <subcellularLocation>
        <location evidence="1">Cell membrane</location>
        <topology evidence="1">Multi-pass membrane protein</topology>
    </subcellularLocation>
</comment>
<feature type="transmembrane region" description="Helical" evidence="8">
    <location>
        <begin position="59"/>
        <end position="79"/>
    </location>
</feature>
<feature type="transmembrane region" description="Helical" evidence="8">
    <location>
        <begin position="30"/>
        <end position="52"/>
    </location>
</feature>
<evidence type="ECO:0000256" key="6">
    <source>
        <dbReference type="ARBA" id="ARBA00022989"/>
    </source>
</evidence>
<evidence type="ECO:0000313" key="10">
    <source>
        <dbReference type="Proteomes" id="UP000005835"/>
    </source>
</evidence>
<dbReference type="HOGENOM" id="CLU_1730485_0_0_4"/>
<protein>
    <recommendedName>
        <fullName evidence="11">Auxin efflux carrier</fullName>
    </recommendedName>
</protein>
<evidence type="ECO:0000313" key="9">
    <source>
        <dbReference type="EMBL" id="EKB30373.1"/>
    </source>
</evidence>
<keyword evidence="6 8" id="KW-1133">Transmembrane helix</keyword>
<keyword evidence="10" id="KW-1185">Reference proteome</keyword>
<evidence type="ECO:0008006" key="11">
    <source>
        <dbReference type="Google" id="ProtNLM"/>
    </source>
</evidence>
<sequence length="151" mass="15322">MLTNPLIIATVAGLLVKASGLTVPQTATTFLAHLGNDSLAMGLLCIGAGLRLHDFRDHLALITTSVVCRLLAVPAIAWGAVTLAGLDPVEAGVAILFAALPTAQSCYVMTASMKGDAPSVANVTTAQTLAAMATLPFWISTVLIGLSPIAG</sequence>
<dbReference type="STRING" id="742823.HMPREF9465_02040"/>
<dbReference type="GO" id="GO:0005886">
    <property type="term" value="C:plasma membrane"/>
    <property type="evidence" value="ECO:0007669"/>
    <property type="project" value="UniProtKB-SubCell"/>
</dbReference>
<evidence type="ECO:0000256" key="4">
    <source>
        <dbReference type="ARBA" id="ARBA00022475"/>
    </source>
</evidence>
<proteinExistence type="inferred from homology"/>
<evidence type="ECO:0000256" key="2">
    <source>
        <dbReference type="ARBA" id="ARBA00010145"/>
    </source>
</evidence>
<dbReference type="Gene3D" id="1.20.1530.20">
    <property type="match status" value="1"/>
</dbReference>
<reference evidence="9 10" key="1">
    <citation type="submission" date="2012-05" db="EMBL/GenBank/DDBJ databases">
        <title>The Genome Sequence of Sutterella wadsworthensis 2_1_59BFAA.</title>
        <authorList>
            <consortium name="The Broad Institute Genome Sequencing Platform"/>
            <person name="Earl A."/>
            <person name="Ward D."/>
            <person name="Feldgarden M."/>
            <person name="Gevers D."/>
            <person name="Daigneault M."/>
            <person name="Strauss J."/>
            <person name="Allen-Vercoe E."/>
            <person name="Walker B."/>
            <person name="Young S.K."/>
            <person name="Zeng Q."/>
            <person name="Gargeya S."/>
            <person name="Fitzgerald M."/>
            <person name="Haas B."/>
            <person name="Abouelleil A."/>
            <person name="Alvarado L."/>
            <person name="Arachchi H.M."/>
            <person name="Berlin A.M."/>
            <person name="Chapman S.B."/>
            <person name="Goldberg J."/>
            <person name="Griggs A."/>
            <person name="Gujja S."/>
            <person name="Hansen M."/>
            <person name="Howarth C."/>
            <person name="Imamovic A."/>
            <person name="Larimer J."/>
            <person name="McCowen C."/>
            <person name="Montmayeur A."/>
            <person name="Murphy C."/>
            <person name="Neiman D."/>
            <person name="Pearson M."/>
            <person name="Priest M."/>
            <person name="Roberts A."/>
            <person name="Saif S."/>
            <person name="Shea T."/>
            <person name="Sisk P."/>
            <person name="Sykes S."/>
            <person name="Wortman J."/>
            <person name="Nusbaum C."/>
            <person name="Birren B."/>
        </authorList>
    </citation>
    <scope>NUCLEOTIDE SEQUENCE [LARGE SCALE GENOMIC DNA]</scope>
    <source>
        <strain evidence="9 10">2_1_59BFAA</strain>
    </source>
</reference>
<evidence type="ECO:0000256" key="7">
    <source>
        <dbReference type="ARBA" id="ARBA00023136"/>
    </source>
</evidence>
<dbReference type="GO" id="GO:0055085">
    <property type="term" value="P:transmembrane transport"/>
    <property type="evidence" value="ECO:0007669"/>
    <property type="project" value="InterPro"/>
</dbReference>
<dbReference type="Pfam" id="PF03547">
    <property type="entry name" value="Mem_trans"/>
    <property type="match status" value="1"/>
</dbReference>
<dbReference type="PANTHER" id="PTHR36838">
    <property type="entry name" value="AUXIN EFFLUX CARRIER FAMILY PROTEIN"/>
    <property type="match status" value="1"/>
</dbReference>
<dbReference type="Proteomes" id="UP000005835">
    <property type="component" value="Unassembled WGS sequence"/>
</dbReference>
<feature type="transmembrane region" description="Helical" evidence="8">
    <location>
        <begin position="129"/>
        <end position="150"/>
    </location>
</feature>
<dbReference type="AlphaFoldDB" id="K1JUP1"/>
<organism evidence="9 10">
    <name type="scientific">Sutterella wadsworthensis 2_1_59BFAA</name>
    <dbReference type="NCBI Taxonomy" id="742823"/>
    <lineage>
        <taxon>Bacteria</taxon>
        <taxon>Pseudomonadati</taxon>
        <taxon>Pseudomonadota</taxon>
        <taxon>Betaproteobacteria</taxon>
        <taxon>Burkholderiales</taxon>
        <taxon>Sutterellaceae</taxon>
        <taxon>Sutterella</taxon>
    </lineage>
</organism>
<comment type="similarity">
    <text evidence="2">Belongs to the auxin efflux carrier (TC 2.A.69) family.</text>
</comment>
<dbReference type="PATRIC" id="fig|742823.3.peg.2040"/>
<evidence type="ECO:0000256" key="8">
    <source>
        <dbReference type="SAM" id="Phobius"/>
    </source>
</evidence>
<dbReference type="InterPro" id="IPR038770">
    <property type="entry name" value="Na+/solute_symporter_sf"/>
</dbReference>
<name>K1JUP1_9BURK</name>
<evidence type="ECO:0000256" key="1">
    <source>
        <dbReference type="ARBA" id="ARBA00004651"/>
    </source>
</evidence>
<accession>K1JUP1</accession>
<keyword evidence="4" id="KW-1003">Cell membrane</keyword>
<gene>
    <name evidence="9" type="ORF">HMPREF9465_02040</name>
</gene>
<dbReference type="PANTHER" id="PTHR36838:SF4">
    <property type="entry name" value="AUXIN EFFLUX CARRIER FAMILY PROTEIN"/>
    <property type="match status" value="1"/>
</dbReference>
<evidence type="ECO:0000256" key="3">
    <source>
        <dbReference type="ARBA" id="ARBA00022448"/>
    </source>
</evidence>
<keyword evidence="5 8" id="KW-0812">Transmembrane</keyword>